<proteinExistence type="predicted"/>
<accession>A0A229R7J0</accession>
<reference evidence="2 3" key="1">
    <citation type="submission" date="2017-07" db="EMBL/GenBank/DDBJ databases">
        <title>Amycolatopsis thailandensis Genome sequencing and assembly.</title>
        <authorList>
            <person name="Kaur N."/>
            <person name="Mayilraj S."/>
        </authorList>
    </citation>
    <scope>NUCLEOTIDE SEQUENCE [LARGE SCALE GENOMIC DNA]</scope>
    <source>
        <strain evidence="2 3">JCM 16380</strain>
    </source>
</reference>
<feature type="compositionally biased region" description="Basic and acidic residues" evidence="1">
    <location>
        <begin position="1"/>
        <end position="16"/>
    </location>
</feature>
<dbReference type="RefSeq" id="WP_167406483.1">
    <property type="nucleotide sequence ID" value="NZ_NMQT01000293.1"/>
</dbReference>
<sequence>EHEAGTVRVEAVRLDGDPEPAAGDRATDPLAALDAELDAHIAGTGEVPGADERGEGRTR</sequence>
<keyword evidence="3" id="KW-1185">Reference proteome</keyword>
<feature type="non-terminal residue" evidence="2">
    <location>
        <position position="1"/>
    </location>
</feature>
<evidence type="ECO:0000313" key="2">
    <source>
        <dbReference type="EMBL" id="OXM42643.1"/>
    </source>
</evidence>
<evidence type="ECO:0000256" key="1">
    <source>
        <dbReference type="SAM" id="MobiDB-lite"/>
    </source>
</evidence>
<comment type="caution">
    <text evidence="2">The sequence shown here is derived from an EMBL/GenBank/DDBJ whole genome shotgun (WGS) entry which is preliminary data.</text>
</comment>
<gene>
    <name evidence="2" type="ORF">CFP71_42405</name>
</gene>
<evidence type="ECO:0000313" key="3">
    <source>
        <dbReference type="Proteomes" id="UP000215223"/>
    </source>
</evidence>
<organism evidence="2 3">
    <name type="scientific">Amycolatopsis thailandensis</name>
    <dbReference type="NCBI Taxonomy" id="589330"/>
    <lineage>
        <taxon>Bacteria</taxon>
        <taxon>Bacillati</taxon>
        <taxon>Actinomycetota</taxon>
        <taxon>Actinomycetes</taxon>
        <taxon>Pseudonocardiales</taxon>
        <taxon>Pseudonocardiaceae</taxon>
        <taxon>Amycolatopsis</taxon>
    </lineage>
</organism>
<dbReference type="Proteomes" id="UP000215223">
    <property type="component" value="Unassembled WGS sequence"/>
</dbReference>
<feature type="region of interest" description="Disordered" evidence="1">
    <location>
        <begin position="1"/>
        <end position="26"/>
    </location>
</feature>
<name>A0A229R7J0_9PSEU</name>
<dbReference type="AlphaFoldDB" id="A0A229R7J0"/>
<dbReference type="EMBL" id="NMQT01000293">
    <property type="protein sequence ID" value="OXM42643.1"/>
    <property type="molecule type" value="Genomic_DNA"/>
</dbReference>
<protein>
    <submittedName>
        <fullName evidence="2">Uncharacterized protein</fullName>
    </submittedName>
</protein>